<comment type="caution">
    <text evidence="2">The sequence shown here is derived from an EMBL/GenBank/DDBJ whole genome shotgun (WGS) entry which is preliminary data.</text>
</comment>
<evidence type="ECO:0000256" key="1">
    <source>
        <dbReference type="SAM" id="Phobius"/>
    </source>
</evidence>
<sequence length="203" mass="23692">MKLKEFIQQHKEEFTQEKISKLADVSFEELLKQELHQPKKRKMVYLKYISIAACLALVFFAGNWVINQNKLSPVQKELLANLDDDSAGKRLEGVYQFNDDYLKEDERIITRLIEIIHKDENDNVKIATIDALLKFPKNEIIRKNLISALEKEEAPLVQIKLIKALTFLRENRAQKPLEKIIEDEQTYPIVKNNATLAMNEINK</sequence>
<gene>
    <name evidence="2" type="ORF">BTO18_01375</name>
</gene>
<dbReference type="SUPFAM" id="SSF48371">
    <property type="entry name" value="ARM repeat"/>
    <property type="match status" value="1"/>
</dbReference>
<keyword evidence="1" id="KW-0472">Membrane</keyword>
<keyword evidence="1" id="KW-0812">Transmembrane</keyword>
<accession>A0A2S7WKF0</accession>
<name>A0A2S7WKF0_9FLAO</name>
<dbReference type="Proteomes" id="UP000238882">
    <property type="component" value="Unassembled WGS sequence"/>
</dbReference>
<dbReference type="OrthoDB" id="1200907at2"/>
<organism evidence="2 3">
    <name type="scientific">Polaribacter porphyrae</name>
    <dbReference type="NCBI Taxonomy" id="1137780"/>
    <lineage>
        <taxon>Bacteria</taxon>
        <taxon>Pseudomonadati</taxon>
        <taxon>Bacteroidota</taxon>
        <taxon>Flavobacteriia</taxon>
        <taxon>Flavobacteriales</taxon>
        <taxon>Flavobacteriaceae</taxon>
    </lineage>
</organism>
<dbReference type="AlphaFoldDB" id="A0A2S7WKF0"/>
<dbReference type="Gene3D" id="1.25.10.10">
    <property type="entry name" value="Leucine-rich Repeat Variant"/>
    <property type="match status" value="1"/>
</dbReference>
<proteinExistence type="predicted"/>
<protein>
    <recommendedName>
        <fullName evidence="4">HEAT repeat domain-containing protein</fullName>
    </recommendedName>
</protein>
<feature type="transmembrane region" description="Helical" evidence="1">
    <location>
        <begin position="45"/>
        <end position="66"/>
    </location>
</feature>
<dbReference type="InterPro" id="IPR016024">
    <property type="entry name" value="ARM-type_fold"/>
</dbReference>
<dbReference type="EMBL" id="MSCN01000001">
    <property type="protein sequence ID" value="PQJ77916.1"/>
    <property type="molecule type" value="Genomic_DNA"/>
</dbReference>
<reference evidence="2 3" key="1">
    <citation type="submission" date="2016-12" db="EMBL/GenBank/DDBJ databases">
        <title>Trade-off between light-utilization and light-protection in marine flavobacteria.</title>
        <authorList>
            <person name="Kumagai Y."/>
            <person name="Yoshizawa S."/>
            <person name="Kogure K."/>
            <person name="Iwasaki W."/>
        </authorList>
    </citation>
    <scope>NUCLEOTIDE SEQUENCE [LARGE SCALE GENOMIC DNA]</scope>
    <source>
        <strain evidence="2 3">NBRC 108759</strain>
    </source>
</reference>
<dbReference type="RefSeq" id="WP_105014499.1">
    <property type="nucleotide sequence ID" value="NZ_MSCN01000001.1"/>
</dbReference>
<evidence type="ECO:0000313" key="2">
    <source>
        <dbReference type="EMBL" id="PQJ77916.1"/>
    </source>
</evidence>
<dbReference type="InterPro" id="IPR011989">
    <property type="entry name" value="ARM-like"/>
</dbReference>
<keyword evidence="1" id="KW-1133">Transmembrane helix</keyword>
<keyword evidence="3" id="KW-1185">Reference proteome</keyword>
<dbReference type="Pfam" id="PF13646">
    <property type="entry name" value="HEAT_2"/>
    <property type="match status" value="1"/>
</dbReference>
<evidence type="ECO:0008006" key="4">
    <source>
        <dbReference type="Google" id="ProtNLM"/>
    </source>
</evidence>
<evidence type="ECO:0000313" key="3">
    <source>
        <dbReference type="Proteomes" id="UP000238882"/>
    </source>
</evidence>